<evidence type="ECO:0000313" key="3">
    <source>
        <dbReference type="EMBL" id="ATC63181.1"/>
    </source>
</evidence>
<sequence>MIFKRAVLALAMSVAIGAAMASSVRAGQQQLLFNGKDLAGWETWLWTPLPVSEVAGMERDAKGNYLKALGVNNDPLGVFKVETVDGAPAIHVSGEGFGTLTTLETFSNYRLSVQFKWGEKKFGAANRPRNGGILFHAHGSHGEVGGRWMNAHQYQVEEGGCGDYIGVGAVIADATAKAGEDKRWRYDAAGEIFSFRGNVKEAAKCLRGAGAEVAHGGWNTLEIYCVGDEIVQVLNGTVTARLTKSRKENGEALTGGKIALQIEAAEIYFREITVEPLRAMPEALRVAGK</sequence>
<gene>
    <name evidence="3" type="ORF">CMV30_03980</name>
</gene>
<dbReference type="GO" id="GO:0016787">
    <property type="term" value="F:hydrolase activity"/>
    <property type="evidence" value="ECO:0007669"/>
    <property type="project" value="InterPro"/>
</dbReference>
<keyword evidence="1" id="KW-0732">Signal</keyword>
<dbReference type="KEGG" id="vbh:CMV30_03980"/>
<feature type="signal peptide" evidence="1">
    <location>
        <begin position="1"/>
        <end position="21"/>
    </location>
</feature>
<dbReference type="InterPro" id="IPR010496">
    <property type="entry name" value="AL/BT2_dom"/>
</dbReference>
<evidence type="ECO:0000259" key="2">
    <source>
        <dbReference type="Pfam" id="PF06439"/>
    </source>
</evidence>
<dbReference type="Pfam" id="PF06439">
    <property type="entry name" value="3keto-disac_hyd"/>
    <property type="match status" value="1"/>
</dbReference>
<feature type="domain" description="3-keto-alpha-glucoside-1,2-lyase/3-keto-2-hydroxy-glucal hydratase" evidence="2">
    <location>
        <begin position="30"/>
        <end position="274"/>
    </location>
</feature>
<name>A0A290QFP9_9BACT</name>
<protein>
    <recommendedName>
        <fullName evidence="2">3-keto-alpha-glucoside-1,2-lyase/3-keto-2-hydroxy-glucal hydratase domain-containing protein</fullName>
    </recommendedName>
</protein>
<organism evidence="3 4">
    <name type="scientific">Nibricoccus aquaticus</name>
    <dbReference type="NCBI Taxonomy" id="2576891"/>
    <lineage>
        <taxon>Bacteria</taxon>
        <taxon>Pseudomonadati</taxon>
        <taxon>Verrucomicrobiota</taxon>
        <taxon>Opitutia</taxon>
        <taxon>Opitutales</taxon>
        <taxon>Opitutaceae</taxon>
        <taxon>Nibricoccus</taxon>
    </lineage>
</organism>
<evidence type="ECO:0000256" key="1">
    <source>
        <dbReference type="SAM" id="SignalP"/>
    </source>
</evidence>
<accession>A0A290QFP9</accession>
<dbReference type="OrthoDB" id="259356at2"/>
<dbReference type="AlphaFoldDB" id="A0A290QFP9"/>
<dbReference type="EMBL" id="CP023344">
    <property type="protein sequence ID" value="ATC63181.1"/>
    <property type="molecule type" value="Genomic_DNA"/>
</dbReference>
<dbReference type="Proteomes" id="UP000217265">
    <property type="component" value="Chromosome"/>
</dbReference>
<keyword evidence="4" id="KW-1185">Reference proteome</keyword>
<feature type="chain" id="PRO_5012403164" description="3-keto-alpha-glucoside-1,2-lyase/3-keto-2-hydroxy-glucal hydratase domain-containing protein" evidence="1">
    <location>
        <begin position="22"/>
        <end position="289"/>
    </location>
</feature>
<dbReference type="RefSeq" id="WP_096054813.1">
    <property type="nucleotide sequence ID" value="NZ_CP023344.1"/>
</dbReference>
<evidence type="ECO:0000313" key="4">
    <source>
        <dbReference type="Proteomes" id="UP000217265"/>
    </source>
</evidence>
<proteinExistence type="predicted"/>
<reference evidence="3 4" key="1">
    <citation type="submission" date="2017-09" db="EMBL/GenBank/DDBJ databases">
        <title>Complete genome sequence of Verrucomicrobial strain HZ-65, isolated from freshwater.</title>
        <authorList>
            <person name="Choi A."/>
        </authorList>
    </citation>
    <scope>NUCLEOTIDE SEQUENCE [LARGE SCALE GENOMIC DNA]</scope>
    <source>
        <strain evidence="3 4">HZ-65</strain>
    </source>
</reference>
<dbReference type="Gene3D" id="2.60.120.560">
    <property type="entry name" value="Exo-inulinase, domain 1"/>
    <property type="match status" value="1"/>
</dbReference>